<dbReference type="Pfam" id="PF01025">
    <property type="entry name" value="GrpE"/>
    <property type="match status" value="1"/>
</dbReference>
<keyword evidence="4" id="KW-0732">Signal</keyword>
<evidence type="ECO:0000256" key="4">
    <source>
        <dbReference type="SAM" id="SignalP"/>
    </source>
</evidence>
<feature type="transmembrane region" description="Helical" evidence="3">
    <location>
        <begin position="80"/>
        <end position="99"/>
    </location>
</feature>
<keyword evidence="3" id="KW-0812">Transmembrane</keyword>
<accession>A0ABV8F3Y1</accession>
<feature type="compositionally biased region" description="Low complexity" evidence="2">
    <location>
        <begin position="118"/>
        <end position="131"/>
    </location>
</feature>
<feature type="signal peptide" evidence="4">
    <location>
        <begin position="1"/>
        <end position="21"/>
    </location>
</feature>
<dbReference type="InterPro" id="IPR000740">
    <property type="entry name" value="GrpE"/>
</dbReference>
<gene>
    <name evidence="5" type="primary">grpE</name>
    <name evidence="5" type="ORF">ACFOYY_18625</name>
</gene>
<feature type="compositionally biased region" description="Polar residues" evidence="2">
    <location>
        <begin position="31"/>
        <end position="41"/>
    </location>
</feature>
<dbReference type="RefSeq" id="WP_386190402.1">
    <property type="nucleotide sequence ID" value="NZ_JBHSBC010000018.1"/>
</dbReference>
<feature type="chain" id="PRO_5045652533" evidence="4">
    <location>
        <begin position="22"/>
        <end position="286"/>
    </location>
</feature>
<keyword evidence="6" id="KW-1185">Reference proteome</keyword>
<dbReference type="SUPFAM" id="SSF51064">
    <property type="entry name" value="Head domain of nucleotide exchange factor GrpE"/>
    <property type="match status" value="1"/>
</dbReference>
<dbReference type="InterPro" id="IPR009012">
    <property type="entry name" value="GrpE_head"/>
</dbReference>
<dbReference type="Gene3D" id="2.30.22.10">
    <property type="entry name" value="Head domain of nucleotide exchange factor GrpE"/>
    <property type="match status" value="1"/>
</dbReference>
<organism evidence="5 6">
    <name type="scientific">Streptosporangium jomthongense</name>
    <dbReference type="NCBI Taxonomy" id="1193683"/>
    <lineage>
        <taxon>Bacteria</taxon>
        <taxon>Bacillati</taxon>
        <taxon>Actinomycetota</taxon>
        <taxon>Actinomycetes</taxon>
        <taxon>Streptosporangiales</taxon>
        <taxon>Streptosporangiaceae</taxon>
        <taxon>Streptosporangium</taxon>
    </lineage>
</organism>
<keyword evidence="3" id="KW-0472">Membrane</keyword>
<dbReference type="PRINTS" id="PR00773">
    <property type="entry name" value="GRPEPROTEIN"/>
</dbReference>
<dbReference type="EMBL" id="JBHSBC010000018">
    <property type="protein sequence ID" value="MFC3982165.1"/>
    <property type="molecule type" value="Genomic_DNA"/>
</dbReference>
<evidence type="ECO:0000256" key="1">
    <source>
        <dbReference type="ARBA" id="ARBA00023186"/>
    </source>
</evidence>
<evidence type="ECO:0000313" key="5">
    <source>
        <dbReference type="EMBL" id="MFC3982165.1"/>
    </source>
</evidence>
<dbReference type="PROSITE" id="PS51257">
    <property type="entry name" value="PROKAR_LIPOPROTEIN"/>
    <property type="match status" value="1"/>
</dbReference>
<keyword evidence="1" id="KW-0143">Chaperone</keyword>
<evidence type="ECO:0000256" key="3">
    <source>
        <dbReference type="SAM" id="Phobius"/>
    </source>
</evidence>
<dbReference type="Proteomes" id="UP001595698">
    <property type="component" value="Unassembled WGS sequence"/>
</dbReference>
<keyword evidence="3" id="KW-1133">Transmembrane helix</keyword>
<protein>
    <submittedName>
        <fullName evidence="5">Nucleotide exchange factor GrpE</fullName>
    </submittedName>
</protein>
<feature type="region of interest" description="Disordered" evidence="2">
    <location>
        <begin position="107"/>
        <end position="142"/>
    </location>
</feature>
<evidence type="ECO:0000313" key="6">
    <source>
        <dbReference type="Proteomes" id="UP001595698"/>
    </source>
</evidence>
<comment type="caution">
    <text evidence="5">The sequence shown here is derived from an EMBL/GenBank/DDBJ whole genome shotgun (WGS) entry which is preliminary data.</text>
</comment>
<name>A0ABV8F3Y1_9ACTN</name>
<reference evidence="6" key="1">
    <citation type="journal article" date="2019" name="Int. J. Syst. Evol. Microbiol.">
        <title>The Global Catalogue of Microorganisms (GCM) 10K type strain sequencing project: providing services to taxonomists for standard genome sequencing and annotation.</title>
        <authorList>
            <consortium name="The Broad Institute Genomics Platform"/>
            <consortium name="The Broad Institute Genome Sequencing Center for Infectious Disease"/>
            <person name="Wu L."/>
            <person name="Ma J."/>
        </authorList>
    </citation>
    <scope>NUCLEOTIDE SEQUENCE [LARGE SCALE GENOMIC DNA]</scope>
    <source>
        <strain evidence="6">TBRC 7912</strain>
    </source>
</reference>
<proteinExistence type="predicted"/>
<sequence length="286" mass="29733">MEDRRALLPLMLLLACAALTACGLVGGETGGQTRTVATSSEPGEPGVSQGEAVRPLRKGRGVTPGETGTPGGPFPLPLPLMLAIGGGVAVAGAGGLYLWSRGRRTVAATPSPAPPWQTAPQAPQTPQMPLTPQAPPGTMAAEAPPHPWAPERDPLAEALTEVAGSGISQALTQQVERLFSGGHPGRETLVEACIGYRDQIAERHPRLADTLGDGLNRAGVREIVPDGQRFDPRLHEAFGSEPTDRPELHDTVAETVKRGYADGGRVIRVPQVAVYRHPAPGGEGVG</sequence>
<feature type="region of interest" description="Disordered" evidence="2">
    <location>
        <begin position="31"/>
        <end position="72"/>
    </location>
</feature>
<evidence type="ECO:0000256" key="2">
    <source>
        <dbReference type="SAM" id="MobiDB-lite"/>
    </source>
</evidence>